<evidence type="ECO:0000256" key="3">
    <source>
        <dbReference type="ARBA" id="ARBA00023136"/>
    </source>
</evidence>
<comment type="similarity">
    <text evidence="4">Belongs to the Omp25/RopB family.</text>
</comment>
<dbReference type="Pfam" id="PF13505">
    <property type="entry name" value="OMP_b-brl"/>
    <property type="match status" value="1"/>
</dbReference>
<accession>A0ABW4S4Y6</accession>
<feature type="domain" description="Outer membrane protein beta-barrel" evidence="6">
    <location>
        <begin position="49"/>
        <end position="250"/>
    </location>
</feature>
<keyword evidence="8" id="KW-1185">Reference proteome</keyword>
<dbReference type="PANTHER" id="PTHR34001:SF3">
    <property type="entry name" value="BLL7405 PROTEIN"/>
    <property type="match status" value="1"/>
</dbReference>
<sequence>MPMHLIKGRVAAAILGTTLISPAAALAGGITPVPMEPTIAPPAPVVVAPVATYFAGPYAGASLGWGFAGDDIVGLRQPGTGPVDYGTLEPEGFIGGVHVGYRFPFQNFVLGGELGLDGTDISDNVSVDGVDSDVSLNYLVTAKATAGVLARPDLLIYALGGVAHGDYDYSVTGTPGSGPGAGPVDINGSVSRTGWIAGLGVEYAYNPNWSVRGEWNYVDLGRDDLTGPNGYTTATTMNFHSVRVGVNFSF</sequence>
<dbReference type="Gene3D" id="2.40.160.20">
    <property type="match status" value="1"/>
</dbReference>
<dbReference type="RefSeq" id="WP_390260968.1">
    <property type="nucleotide sequence ID" value="NZ_JBHUGH010000006.1"/>
</dbReference>
<organism evidence="7 8">
    <name type="scientific">Halodurantibacterium flavum</name>
    <dbReference type="NCBI Taxonomy" id="1382802"/>
    <lineage>
        <taxon>Bacteria</taxon>
        <taxon>Pseudomonadati</taxon>
        <taxon>Pseudomonadota</taxon>
        <taxon>Alphaproteobacteria</taxon>
        <taxon>Rhodobacterales</taxon>
        <taxon>Paracoccaceae</taxon>
        <taxon>Halodurantibacterium</taxon>
    </lineage>
</organism>
<proteinExistence type="inferred from homology"/>
<name>A0ABW4S4Y6_9RHOB</name>
<feature type="chain" id="PRO_5045300509" evidence="5">
    <location>
        <begin position="28"/>
        <end position="250"/>
    </location>
</feature>
<evidence type="ECO:0000256" key="4">
    <source>
        <dbReference type="ARBA" id="ARBA00038306"/>
    </source>
</evidence>
<dbReference type="InterPro" id="IPR051692">
    <property type="entry name" value="OMP-like"/>
</dbReference>
<dbReference type="Proteomes" id="UP001597353">
    <property type="component" value="Unassembled WGS sequence"/>
</dbReference>
<dbReference type="PANTHER" id="PTHR34001">
    <property type="entry name" value="BLL7405 PROTEIN"/>
    <property type="match status" value="1"/>
</dbReference>
<dbReference type="InterPro" id="IPR027385">
    <property type="entry name" value="Beta-barrel_OMP"/>
</dbReference>
<evidence type="ECO:0000256" key="5">
    <source>
        <dbReference type="SAM" id="SignalP"/>
    </source>
</evidence>
<dbReference type="SUPFAM" id="SSF56925">
    <property type="entry name" value="OMPA-like"/>
    <property type="match status" value="1"/>
</dbReference>
<evidence type="ECO:0000259" key="6">
    <source>
        <dbReference type="Pfam" id="PF13505"/>
    </source>
</evidence>
<gene>
    <name evidence="7" type="ORF">ACFSGJ_09185</name>
</gene>
<evidence type="ECO:0000256" key="1">
    <source>
        <dbReference type="ARBA" id="ARBA00004370"/>
    </source>
</evidence>
<evidence type="ECO:0000313" key="8">
    <source>
        <dbReference type="Proteomes" id="UP001597353"/>
    </source>
</evidence>
<evidence type="ECO:0000313" key="7">
    <source>
        <dbReference type="EMBL" id="MFD1912388.1"/>
    </source>
</evidence>
<dbReference type="InterPro" id="IPR011250">
    <property type="entry name" value="OMP/PagP_B-barrel"/>
</dbReference>
<feature type="signal peptide" evidence="5">
    <location>
        <begin position="1"/>
        <end position="27"/>
    </location>
</feature>
<reference evidence="8" key="1">
    <citation type="journal article" date="2019" name="Int. J. Syst. Evol. Microbiol.">
        <title>The Global Catalogue of Microorganisms (GCM) 10K type strain sequencing project: providing services to taxonomists for standard genome sequencing and annotation.</title>
        <authorList>
            <consortium name="The Broad Institute Genomics Platform"/>
            <consortium name="The Broad Institute Genome Sequencing Center for Infectious Disease"/>
            <person name="Wu L."/>
            <person name="Ma J."/>
        </authorList>
    </citation>
    <scope>NUCLEOTIDE SEQUENCE [LARGE SCALE GENOMIC DNA]</scope>
    <source>
        <strain evidence="8">CGMCC 4.7242</strain>
    </source>
</reference>
<comment type="subcellular location">
    <subcellularLocation>
        <location evidence="1">Membrane</location>
    </subcellularLocation>
</comment>
<keyword evidence="3" id="KW-0472">Membrane</keyword>
<evidence type="ECO:0000256" key="2">
    <source>
        <dbReference type="ARBA" id="ARBA00022729"/>
    </source>
</evidence>
<protein>
    <submittedName>
        <fullName evidence="7">Outer membrane protein</fullName>
    </submittedName>
</protein>
<comment type="caution">
    <text evidence="7">The sequence shown here is derived from an EMBL/GenBank/DDBJ whole genome shotgun (WGS) entry which is preliminary data.</text>
</comment>
<dbReference type="EMBL" id="JBHUGH010000006">
    <property type="protein sequence ID" value="MFD1912388.1"/>
    <property type="molecule type" value="Genomic_DNA"/>
</dbReference>
<keyword evidence="2 5" id="KW-0732">Signal</keyword>